<sequence>MNEEHDSRISQLKHRKTLLLTKLGESIYHEYRLGNVYSDELKHFGDQLQTIDKQIYKTLEEQNSSVRREHIECDCGHLLDSDDYFCPKCGKKAPIKESKTEPSCDNCNTELYGRANFCHVCGSRQVNEKRYAR</sequence>
<evidence type="ECO:0000259" key="1">
    <source>
        <dbReference type="Pfam" id="PF12773"/>
    </source>
</evidence>
<proteinExistence type="predicted"/>
<dbReference type="AlphaFoldDB" id="A0A2I0QVJ6"/>
<name>A0A2I0QVJ6_9BACI</name>
<organism evidence="2 3">
    <name type="scientific">Halalkalibacillus sediminis</name>
    <dbReference type="NCBI Taxonomy" id="2018042"/>
    <lineage>
        <taxon>Bacteria</taxon>
        <taxon>Bacillati</taxon>
        <taxon>Bacillota</taxon>
        <taxon>Bacilli</taxon>
        <taxon>Bacillales</taxon>
        <taxon>Bacillaceae</taxon>
        <taxon>Halalkalibacillus</taxon>
    </lineage>
</organism>
<protein>
    <recommendedName>
        <fullName evidence="1">DZANK-type domain-containing protein</fullName>
    </recommendedName>
</protein>
<dbReference type="OrthoDB" id="2965643at2"/>
<accession>A0A2I0QVJ6</accession>
<evidence type="ECO:0000313" key="2">
    <source>
        <dbReference type="EMBL" id="PKR78372.1"/>
    </source>
</evidence>
<comment type="caution">
    <text evidence="2">The sequence shown here is derived from an EMBL/GenBank/DDBJ whole genome shotgun (WGS) entry which is preliminary data.</text>
</comment>
<dbReference type="InterPro" id="IPR025874">
    <property type="entry name" value="DZR"/>
</dbReference>
<keyword evidence="3" id="KW-1185">Reference proteome</keyword>
<reference evidence="2 3" key="1">
    <citation type="submission" date="2017-06" db="EMBL/GenBank/DDBJ databases">
        <title>the draft geome sequence of Illustriluteabacillus marina B3227.</title>
        <authorList>
            <person name="He R.-H."/>
            <person name="Du Z.-J."/>
        </authorList>
    </citation>
    <scope>NUCLEOTIDE SEQUENCE [LARGE SCALE GENOMIC DNA]</scope>
    <source>
        <strain evidence="2 3">B3227</strain>
    </source>
</reference>
<dbReference type="RefSeq" id="WP_101330116.1">
    <property type="nucleotide sequence ID" value="NZ_PJNH01000001.1"/>
</dbReference>
<dbReference type="EMBL" id="PJNH01000001">
    <property type="protein sequence ID" value="PKR78372.1"/>
    <property type="molecule type" value="Genomic_DNA"/>
</dbReference>
<gene>
    <name evidence="2" type="ORF">CEY16_01035</name>
</gene>
<dbReference type="Pfam" id="PF12773">
    <property type="entry name" value="DZR"/>
    <property type="match status" value="1"/>
</dbReference>
<feature type="domain" description="DZANK-type" evidence="1">
    <location>
        <begin position="74"/>
        <end position="122"/>
    </location>
</feature>
<evidence type="ECO:0000313" key="3">
    <source>
        <dbReference type="Proteomes" id="UP000243524"/>
    </source>
</evidence>
<dbReference type="Proteomes" id="UP000243524">
    <property type="component" value="Unassembled WGS sequence"/>
</dbReference>